<accession>A0A4R3N1Y5</accession>
<dbReference type="Gene3D" id="1.20.1220.20">
    <property type="entry name" value="Uncharcterised protein PF01724"/>
    <property type="match status" value="1"/>
</dbReference>
<gene>
    <name evidence="1" type="ORF">EDC35_102415</name>
</gene>
<evidence type="ECO:0000313" key="1">
    <source>
        <dbReference type="EMBL" id="TCT23078.1"/>
    </source>
</evidence>
<dbReference type="InterPro" id="IPR002636">
    <property type="entry name" value="DUF29"/>
</dbReference>
<dbReference type="Proteomes" id="UP000295717">
    <property type="component" value="Unassembled WGS sequence"/>
</dbReference>
<evidence type="ECO:0000313" key="2">
    <source>
        <dbReference type="Proteomes" id="UP000295717"/>
    </source>
</evidence>
<dbReference type="OrthoDB" id="5766125at2"/>
<dbReference type="RefSeq" id="WP_132976186.1">
    <property type="nucleotide sequence ID" value="NZ_SMAO01000002.1"/>
</dbReference>
<keyword evidence="2" id="KW-1185">Reference proteome</keyword>
<sequence>MSVLTKRFPSAVRYEQDYAAWAVQTASAIRAGRMSDLDWSAIAEELDDMGKRERRALSSYLRNLLMHLLKWEYQPERRSTSWELTIDQARREIEDILTDSPSLRVELDAVVAKEYPRARRDAAKETGQPLARLPEVCPYPVERILEDGHYPERDGRER</sequence>
<proteinExistence type="predicted"/>
<organism evidence="1 2">
    <name type="scientific">Thiobaca trueperi</name>
    <dbReference type="NCBI Taxonomy" id="127458"/>
    <lineage>
        <taxon>Bacteria</taxon>
        <taxon>Pseudomonadati</taxon>
        <taxon>Pseudomonadota</taxon>
        <taxon>Gammaproteobacteria</taxon>
        <taxon>Chromatiales</taxon>
        <taxon>Chromatiaceae</taxon>
        <taxon>Thiobaca</taxon>
    </lineage>
</organism>
<dbReference type="EMBL" id="SMAO01000002">
    <property type="protein sequence ID" value="TCT23078.1"/>
    <property type="molecule type" value="Genomic_DNA"/>
</dbReference>
<name>A0A4R3N1Y5_9GAMM</name>
<dbReference type="PANTHER" id="PTHR34235">
    <property type="entry name" value="SLR1203 PROTEIN-RELATED"/>
    <property type="match status" value="1"/>
</dbReference>
<comment type="caution">
    <text evidence="1">The sequence shown here is derived from an EMBL/GenBank/DDBJ whole genome shotgun (WGS) entry which is preliminary data.</text>
</comment>
<dbReference type="Pfam" id="PF01724">
    <property type="entry name" value="DUF29"/>
    <property type="match status" value="1"/>
</dbReference>
<protein>
    <submittedName>
        <fullName evidence="1">Uncharacterized protein DUF29</fullName>
    </submittedName>
</protein>
<reference evidence="1 2" key="1">
    <citation type="submission" date="2019-03" db="EMBL/GenBank/DDBJ databases">
        <title>Genomic Encyclopedia of Type Strains, Phase IV (KMG-IV): sequencing the most valuable type-strain genomes for metagenomic binning, comparative biology and taxonomic classification.</title>
        <authorList>
            <person name="Goeker M."/>
        </authorList>
    </citation>
    <scope>NUCLEOTIDE SEQUENCE [LARGE SCALE GENOMIC DNA]</scope>
    <source>
        <strain evidence="1 2">DSM 13587</strain>
    </source>
</reference>
<dbReference type="AlphaFoldDB" id="A0A4R3N1Y5"/>
<dbReference type="PANTHER" id="PTHR34235:SF1">
    <property type="entry name" value="SLR0416 PROTEIN"/>
    <property type="match status" value="1"/>
</dbReference>